<protein>
    <submittedName>
        <fullName evidence="1">Uncharacterized protein</fullName>
    </submittedName>
</protein>
<accession>A0A7T8KIN6</accession>
<dbReference type="EMBL" id="CP045890">
    <property type="protein sequence ID" value="QQP56649.1"/>
    <property type="molecule type" value="Genomic_DNA"/>
</dbReference>
<evidence type="ECO:0000313" key="1">
    <source>
        <dbReference type="EMBL" id="QQP56649.1"/>
    </source>
</evidence>
<organism evidence="1 2">
    <name type="scientific">Caligus rogercresseyi</name>
    <name type="common">Sea louse</name>
    <dbReference type="NCBI Taxonomy" id="217165"/>
    <lineage>
        <taxon>Eukaryota</taxon>
        <taxon>Metazoa</taxon>
        <taxon>Ecdysozoa</taxon>
        <taxon>Arthropoda</taxon>
        <taxon>Crustacea</taxon>
        <taxon>Multicrustacea</taxon>
        <taxon>Hexanauplia</taxon>
        <taxon>Copepoda</taxon>
        <taxon>Siphonostomatoida</taxon>
        <taxon>Caligidae</taxon>
        <taxon>Caligus</taxon>
    </lineage>
</organism>
<evidence type="ECO:0000313" key="2">
    <source>
        <dbReference type="Proteomes" id="UP000595437"/>
    </source>
</evidence>
<reference evidence="2" key="1">
    <citation type="submission" date="2021-01" db="EMBL/GenBank/DDBJ databases">
        <title>Caligus Genome Assembly.</title>
        <authorList>
            <person name="Gallardo-Escarate C."/>
        </authorList>
    </citation>
    <scope>NUCLEOTIDE SEQUENCE [LARGE SCALE GENOMIC DNA]</scope>
</reference>
<keyword evidence="2" id="KW-1185">Reference proteome</keyword>
<gene>
    <name evidence="1" type="ORF">FKW44_001379</name>
</gene>
<dbReference type="AlphaFoldDB" id="A0A7T8KIN6"/>
<sequence>MIGELNRRFKWDQDKATPTDKIIRSFHSLTVHAEWTRQLNPEARKLCIPSVIFMEKTRTGCWQS</sequence>
<proteinExistence type="predicted"/>
<dbReference type="OrthoDB" id="6356500at2759"/>
<name>A0A7T8KIN6_CALRO</name>
<dbReference type="Proteomes" id="UP000595437">
    <property type="component" value="Chromosome 1"/>
</dbReference>